<evidence type="ECO:0000256" key="7">
    <source>
        <dbReference type="ARBA" id="ARBA00022729"/>
    </source>
</evidence>
<dbReference type="PROSITE" id="PS50853">
    <property type="entry name" value="FN3"/>
    <property type="match status" value="1"/>
</dbReference>
<dbReference type="Pfam" id="PF12733">
    <property type="entry name" value="Cadherin-like"/>
    <property type="match status" value="1"/>
</dbReference>
<dbReference type="InterPro" id="IPR011047">
    <property type="entry name" value="Quinoprotein_ADH-like_sf"/>
</dbReference>
<dbReference type="SUPFAM" id="SSF55486">
    <property type="entry name" value="Metalloproteases ('zincins'), catalytic domain"/>
    <property type="match status" value="1"/>
</dbReference>
<dbReference type="InterPro" id="IPR011096">
    <property type="entry name" value="FTP_domain"/>
</dbReference>
<dbReference type="eggNOG" id="COG1361">
    <property type="taxonomic scope" value="Bacteria"/>
</dbReference>
<dbReference type="InterPro" id="IPR025883">
    <property type="entry name" value="Cadherin-like_domain"/>
</dbReference>
<evidence type="ECO:0000256" key="11">
    <source>
        <dbReference type="ARBA" id="ARBA00023145"/>
    </source>
</evidence>
<evidence type="ECO:0000256" key="5">
    <source>
        <dbReference type="ARBA" id="ARBA00022670"/>
    </source>
</evidence>
<sequence>MRSRLPQADVQFDPITGAPSSIVSVGGFLTSPAAPGGDGFASLHQFVNENAALFGHDATALTASKVTRDDVTARNGMRTVVWQQQVDGIPLYNTVFKANLTQDGAIIAAGSSFMSDAAAATQMTAEQRAALVAQPPIDAPAAVSRAAANIGVPIAPQQTGSAPLPTGAEKKQSLAAPGLSDVVAKLSWLPMDTATARLSWDVTLMSTAGKEMYQVLVDAQTGEVLLRRSLTADISNASYRVYADSTSLQPFDSPTPMSPGLSTPGSAQPAAATRNLITTPALDNTASPNGWIDDGGTATYGNNVDAHLDTGNTNPTYGTGTHATSATRNFDFTLDLTQDPTTYQNAILTSLFYACNYYHDKLYELGFTESAGNFQQNNFGKGGLGNDAVLADAQDGSGTNNANFSTPADGSPGRMQMYIFTGPSPHRDGDLDMEVVFHEHTHGLSNRLVGGGVGISQLQTEGMGEGWSDFYALCLLSQPADDVNGTYAAGAYASYQLSGLTQNYYYGIRRYPYCTDMTKNPLTLKDIDPTKASAHTGIPCSPIFSPPNVNSSEVHNQGEVWCVTLWDVRAGLINKLGAAAGNQMVLQLVTDGMKLSPANPTFLQARDAIIQADLVDNGGANKNVLWTAFAKRGMGGSATVPASSTTTGVTEAFDIPDSLSISPASSFTSVGPNGGPFAPGSQIYTLTNSSSGAITWNASKTQSWLTLSIAGGTLASGASVQVVATINATANGLADGTYSDTISFTDVTTSAVQTRGVTLRTGQRDYFTELFSSGNDTRNQSWLFTPNGSNNFYSVARTAATSFPTDPTGGTSLPMSDDTFVQVTPAGGVSVKLYGTSYTTFYVGSNGYVTFGSGDSSYTESLASHFNRPRISALFDDLLPSTGQVTWKQTSDRISVTWQNVSEISPSDSNSFQIEMFFDGRIQITCLGIAAQDGLIGLSQGLGTPSDYLASDFSTYSTAQLGLTLPVSATEGDGVLVGQGAVSLSPAQTSAVNVSLSSSNTGKVTVPATVTVPAGQTSATFNVTIVDNAVLDGTQTATITATAPTFASAARTIAVQDNETATLTITAPTSVSESAGSVQGAVSVAVAPANDIAVSLTSTDTTAIQVPTIATIPAGQLSANFTITVLDDNKINGTHSATITAHVANWTDGNATIAVQDNESTNLALTLPVSVVEGGTGTGTVSISGTLPTALSVSLSSNTTSRLTVPAGVTIPAGSTSATFALTAPDNSLTDGSATVTITAGASGFTNGNSTTNVLDDDAHHFVISAIGASQVRGGAISVTITAKDVNDVTVPTYTGTVALSAAGTGGADAITPTTTTGFTAGVWTGNVSVNSFDSNVVLTANDGAGHTGSSNAFNVGIGALHHFAWNTVASPQLVNTPFSATITARDAANNIVTSFNGNAGLGGVTSGGTNSTIQVLTFTGYADTTATGEYNHTKQAISTYFQNYVETATTTTDPATLATQLAGKQVFLVVEQENATTTQLSNLATSWASTISNFVNQGGIVIVCSWQLNEHEILTSAGLLNATKGTMLSSASLTKASSTVLNAGVSTPFTGSYISYYTSTNGIVDLQDASSGAPAVLHRDVGAGHVVLIGTDYYTIGTGMDHIVSNAVGWAQSSLPASVNINPTQASAFVSGTWTGNVTVQQAASQMKLRADDGSGHTGDSNPFDVVGMLAISIPPTATEGDAPVTGRVSVSATAASNLVVSLSSSDTTAAQVPATVTIPAGQTTVTFPLTIVDDHKINGTHAATITAHIAGWSDVSGTINIADNENTNLAISLPTTVAEGATGTGTVSISGTLPAALTVSLTSDTTSRLTVPANITIPAGSTTATFALTAPDNSQPDGDANVTITAGASGFSGGSAITKVLDNEVDHFSFATIASPQTKNSGFSITITARNASNAVVTGFTGTVALTANGSSSVTPAASGAFVNGIWTGTINMSSIASGVIVTATGPGGATGQSNAFDVIGNDYDYPANWPTFGNGPAHTGYQPISGNTFPYHAGWTVTYPTSTGGLNQVAISRGKAFVTPYTYFGDSYVSALDASTGSEIWRYPFVPSYSVNPPTANAGKVYVEKGNSTVSYGDSKLWCFGDANGTPLWSSAITAQWERYFAPTVVGDGVWVDGGTYGGLYGFNTADGSQRFFNSTIGQYDQWTPAYYNGTIYTWVGGSFRAHDPVTGSILWSLSLDLGTAGSPVIDQGRAYVIGSAKFYAVDLAAHTSPWSVPGTFNGSPAAANGIVYAISSGAVIAYDGQTGASVGTYVTGGSSLIGQPIVTNDSLIVTSSSATYIFNLQTHALTQTIGNGGLASLANGILYLAGSDGILRTFYPDNMVALALAIPASATEGAGTLTGTVALSRTLATDTILTVFSSDPARVSVPATVTIPAGQLSATFNLTILDDALLNGSENVVISASSSGGQVLGKYATITVNDNETATLAVTAPASVSETAGTATGTVTLSAVPAANITVALSSSDTTALQVPATVTIPAGQTSVNFTMTIVNDTKINGTHPATITAHVNNWNDGSATVNILDDENTNLVLSIGSQVTEGGSTYGYVYLSGTLTTALTVSLSSSNPSRLTVPATVTISAGSTSGYFTMTAPDNSATDGDAVVTVTASATGFTNGTGTTTVLDNDLDHFTFSTVAASQVRGAPFSVTITAQTISGRTATAYSGTAAFAASGTGGADSITPTTTGNFAAGVWTGNVTVNTFDSNVVLTANDGAGHSGSSNAFTVGVGAVHHFAWNTQPASRSVNIPFNATITAQDAGNNTVTSFAGTTALSLVGTPAEVRTIGSGTGQYVLPLTGNFLQSRDEIIYLQSELGAAGTINSLALSVSTPPGLMANFTIRMKHTGLSTLPSTGASWDGTGWTTVYQGSPTISSAGWYTFVFTTPFAYDGVSNLLIDFSHNATTTAGFGVCNATTSTRNGYWYQGSGNPDPLTWSGTTPAPSSTTGVPNVQLGIGGSSGATAVSPSTTGSFVNGVWTGNISIPQTAVHTVLRANDGSGHTGDSNAFDVLGSPPGSTTLAASAITATSVTLNGSVNANGTLSTVSFDYGPTAAYGATITGTPASASGLSATPVTASMTGLTPGTTYHFRVKGLNSYGTTNGNDLTFTTLSSNATLSNLSPSSGTLSPAFSSSTTSYTASVSNSTLQISLTPTVGDVASTVKVNGTTVASGSPSNPISLTIGNNTITTLVTAQDGLTTKTYSVAVTRRTPYQDWATNLGLSGAALDPMGDFNNSGLKNLQKWAFATSTGSNAVVGPIQVSNGTLVAHGVPTLYSPDGVHYFALFGRRKDAATVGLTYVAAFSNGLSTWSNSADIPTVIAQDSEIEAVTVPFPPAGQPQSFFRVNVTGQ</sequence>
<dbReference type="InterPro" id="IPR018391">
    <property type="entry name" value="PQQ_b-propeller_rpt"/>
</dbReference>
<evidence type="ECO:0000256" key="1">
    <source>
        <dbReference type="ARBA" id="ARBA00001947"/>
    </source>
</evidence>
<evidence type="ECO:0000313" key="15">
    <source>
        <dbReference type="Proteomes" id="UP000005824"/>
    </source>
</evidence>
<dbReference type="SUPFAM" id="SSF49265">
    <property type="entry name" value="Fibronectin type III"/>
    <property type="match status" value="1"/>
</dbReference>
<proteinExistence type="inferred from homology"/>
<dbReference type="eggNOG" id="COG3227">
    <property type="taxonomic scope" value="Bacteria"/>
</dbReference>
<evidence type="ECO:0000259" key="13">
    <source>
        <dbReference type="PROSITE" id="PS50853"/>
    </source>
</evidence>
<keyword evidence="6" id="KW-0479">Metal-binding</keyword>
<dbReference type="GO" id="GO:0008270">
    <property type="term" value="F:zinc ion binding"/>
    <property type="evidence" value="ECO:0007669"/>
    <property type="project" value="InterPro"/>
</dbReference>
<dbReference type="PANTHER" id="PTHR33478">
    <property type="entry name" value="EXTRACELLULAR METALLOPROTEINASE MEP"/>
    <property type="match status" value="1"/>
</dbReference>
<keyword evidence="7" id="KW-0732">Signal</keyword>
<dbReference type="PRINTS" id="PR00999">
    <property type="entry name" value="FUNGALYSIN"/>
</dbReference>
<comment type="similarity">
    <text evidence="3">Belongs to the peptidase M36 family.</text>
</comment>
<evidence type="ECO:0000256" key="9">
    <source>
        <dbReference type="ARBA" id="ARBA00022833"/>
    </source>
</evidence>
<dbReference type="InterPro" id="IPR036116">
    <property type="entry name" value="FN3_sf"/>
</dbReference>
<feature type="region of interest" description="Disordered" evidence="12">
    <location>
        <begin position="246"/>
        <end position="270"/>
    </location>
</feature>
<evidence type="ECO:0000313" key="14">
    <source>
        <dbReference type="EMBL" id="EDY18001.1"/>
    </source>
</evidence>
<gene>
    <name evidence="14" type="ORF">CfE428DRAFT_4431</name>
</gene>
<evidence type="ECO:0000256" key="2">
    <source>
        <dbReference type="ARBA" id="ARBA00004613"/>
    </source>
</evidence>
<keyword evidence="4" id="KW-0964">Secreted</keyword>
<protein>
    <submittedName>
        <fullName evidence="14">Peptidase M36 fungalysin</fullName>
    </submittedName>
</protein>
<dbReference type="InterPro" id="IPR038081">
    <property type="entry name" value="CalX-like_sf"/>
</dbReference>
<dbReference type="Gene3D" id="1.10.390.10">
    <property type="entry name" value="Neutral Protease Domain 2"/>
    <property type="match status" value="1"/>
</dbReference>
<dbReference type="Gene3D" id="2.40.128.630">
    <property type="match status" value="2"/>
</dbReference>
<dbReference type="Gene3D" id="2.60.40.10">
    <property type="entry name" value="Immunoglobulins"/>
    <property type="match status" value="1"/>
</dbReference>
<dbReference type="EMBL" id="ABVL01000015">
    <property type="protein sequence ID" value="EDY18001.1"/>
    <property type="molecule type" value="Genomic_DNA"/>
</dbReference>
<dbReference type="GO" id="GO:0004222">
    <property type="term" value="F:metalloendopeptidase activity"/>
    <property type="evidence" value="ECO:0007669"/>
    <property type="project" value="InterPro"/>
</dbReference>
<accession>B4D692</accession>
<evidence type="ECO:0000256" key="10">
    <source>
        <dbReference type="ARBA" id="ARBA00023049"/>
    </source>
</evidence>
<dbReference type="InterPro" id="IPR003961">
    <property type="entry name" value="FN3_dom"/>
</dbReference>
<dbReference type="SMART" id="SM00564">
    <property type="entry name" value="PQQ"/>
    <property type="match status" value="4"/>
</dbReference>
<comment type="cofactor">
    <cofactor evidence="1">
        <name>Zn(2+)</name>
        <dbReference type="ChEBI" id="CHEBI:29105"/>
    </cofactor>
</comment>
<dbReference type="SMART" id="SM00060">
    <property type="entry name" value="FN3"/>
    <property type="match status" value="1"/>
</dbReference>
<keyword evidence="9" id="KW-0862">Zinc</keyword>
<dbReference type="CDD" id="cd09596">
    <property type="entry name" value="M36"/>
    <property type="match status" value="1"/>
</dbReference>
<evidence type="ECO:0000256" key="12">
    <source>
        <dbReference type="SAM" id="MobiDB-lite"/>
    </source>
</evidence>
<name>B4D692_9BACT</name>
<organism evidence="14 15">
    <name type="scientific">Chthoniobacter flavus Ellin428</name>
    <dbReference type="NCBI Taxonomy" id="497964"/>
    <lineage>
        <taxon>Bacteria</taxon>
        <taxon>Pseudomonadati</taxon>
        <taxon>Verrucomicrobiota</taxon>
        <taxon>Spartobacteria</taxon>
        <taxon>Chthoniobacterales</taxon>
        <taxon>Chthoniobacteraceae</taxon>
        <taxon>Chthoniobacter</taxon>
    </lineage>
</organism>
<dbReference type="InterPro" id="IPR001842">
    <property type="entry name" value="Peptidase_M36"/>
</dbReference>
<dbReference type="RefSeq" id="WP_006981754.1">
    <property type="nucleotide sequence ID" value="NZ_ABVL01000015.1"/>
</dbReference>
<dbReference type="PANTHER" id="PTHR33478:SF1">
    <property type="entry name" value="EXTRACELLULAR METALLOPROTEINASE MEP"/>
    <property type="match status" value="1"/>
</dbReference>
<dbReference type="InterPro" id="IPR050371">
    <property type="entry name" value="Fungal_virulence_M36"/>
</dbReference>
<dbReference type="eggNOG" id="COG1572">
    <property type="taxonomic scope" value="Bacteria"/>
</dbReference>
<evidence type="ECO:0000256" key="4">
    <source>
        <dbReference type="ARBA" id="ARBA00022525"/>
    </source>
</evidence>
<dbReference type="SUPFAM" id="SSF50998">
    <property type="entry name" value="Quinoprotein alcohol dehydrogenase-like"/>
    <property type="match status" value="1"/>
</dbReference>
<keyword evidence="15" id="KW-1185">Reference proteome</keyword>
<evidence type="ECO:0000256" key="6">
    <source>
        <dbReference type="ARBA" id="ARBA00022723"/>
    </source>
</evidence>
<evidence type="ECO:0000256" key="3">
    <source>
        <dbReference type="ARBA" id="ARBA00006006"/>
    </source>
</evidence>
<dbReference type="Gene3D" id="3.10.170.10">
    <property type="match status" value="1"/>
</dbReference>
<dbReference type="InterPro" id="IPR013783">
    <property type="entry name" value="Ig-like_fold"/>
</dbReference>
<feature type="domain" description="Fibronectin type-III" evidence="13">
    <location>
        <begin position="3005"/>
        <end position="3103"/>
    </location>
</feature>
<dbReference type="Gene3D" id="2.60.40.2030">
    <property type="match status" value="2"/>
</dbReference>
<evidence type="ECO:0000256" key="8">
    <source>
        <dbReference type="ARBA" id="ARBA00022801"/>
    </source>
</evidence>
<dbReference type="Pfam" id="PF02128">
    <property type="entry name" value="Peptidase_M36"/>
    <property type="match status" value="1"/>
</dbReference>
<reference evidence="14 15" key="1">
    <citation type="journal article" date="2011" name="J. Bacteriol.">
        <title>Genome sequence of Chthoniobacter flavus Ellin428, an aerobic heterotrophic soil bacterium.</title>
        <authorList>
            <person name="Kant R."/>
            <person name="van Passel M.W."/>
            <person name="Palva A."/>
            <person name="Lucas S."/>
            <person name="Lapidus A."/>
            <person name="Glavina Del Rio T."/>
            <person name="Dalin E."/>
            <person name="Tice H."/>
            <person name="Bruce D."/>
            <person name="Goodwin L."/>
            <person name="Pitluck S."/>
            <person name="Larimer F.W."/>
            <person name="Land M.L."/>
            <person name="Hauser L."/>
            <person name="Sangwan P."/>
            <person name="de Vos W.M."/>
            <person name="Janssen P.H."/>
            <person name="Smidt H."/>
        </authorList>
    </citation>
    <scope>NUCLEOTIDE SEQUENCE [LARGE SCALE GENOMIC DNA]</scope>
    <source>
        <strain evidence="14 15">Ellin428</strain>
    </source>
</reference>
<dbReference type="GO" id="GO:0005615">
    <property type="term" value="C:extracellular space"/>
    <property type="evidence" value="ECO:0007669"/>
    <property type="project" value="InterPro"/>
</dbReference>
<dbReference type="InParanoid" id="B4D692"/>
<keyword evidence="10" id="KW-0482">Metalloprotease</keyword>
<keyword evidence="8" id="KW-0378">Hydrolase</keyword>
<dbReference type="InterPro" id="IPR024361">
    <property type="entry name" value="BACON"/>
</dbReference>
<keyword evidence="11" id="KW-0865">Zymogen</keyword>
<dbReference type="Proteomes" id="UP000005824">
    <property type="component" value="Unassembled WGS sequence"/>
</dbReference>
<dbReference type="InterPro" id="IPR027268">
    <property type="entry name" value="Peptidase_M4/M1_CTD_sf"/>
</dbReference>
<dbReference type="SUPFAM" id="SSF141072">
    <property type="entry name" value="CalX-like"/>
    <property type="match status" value="4"/>
</dbReference>
<dbReference type="GO" id="GO:0006508">
    <property type="term" value="P:proteolysis"/>
    <property type="evidence" value="ECO:0007669"/>
    <property type="project" value="UniProtKB-KW"/>
</dbReference>
<dbReference type="eggNOG" id="COG1520">
    <property type="taxonomic scope" value="Bacteria"/>
</dbReference>
<dbReference type="Pfam" id="PF07504">
    <property type="entry name" value="FTP"/>
    <property type="match status" value="1"/>
</dbReference>
<comment type="caution">
    <text evidence="14">The sequence shown here is derived from an EMBL/GenBank/DDBJ whole genome shotgun (WGS) entry which is preliminary data.</text>
</comment>
<dbReference type="STRING" id="497964.CfE428DRAFT_4431"/>
<keyword evidence="5" id="KW-0645">Protease</keyword>
<dbReference type="Pfam" id="PF19190">
    <property type="entry name" value="BACON_2"/>
    <property type="match status" value="1"/>
</dbReference>
<comment type="subcellular location">
    <subcellularLocation>
        <location evidence="2">Secreted</location>
    </subcellularLocation>
</comment>